<keyword evidence="3" id="KW-0274">FAD</keyword>
<reference evidence="7 8" key="1">
    <citation type="journal article" date="2011" name="Science">
        <title>The Selaginella genome identifies genetic changes associated with the evolution of vascular plants.</title>
        <authorList>
            <person name="Banks J.A."/>
            <person name="Nishiyama T."/>
            <person name="Hasebe M."/>
            <person name="Bowman J.L."/>
            <person name="Gribskov M."/>
            <person name="dePamphilis C."/>
            <person name="Albert V.A."/>
            <person name="Aono N."/>
            <person name="Aoyama T."/>
            <person name="Ambrose B.A."/>
            <person name="Ashton N.W."/>
            <person name="Axtell M.J."/>
            <person name="Barker E."/>
            <person name="Barker M.S."/>
            <person name="Bennetzen J.L."/>
            <person name="Bonawitz N.D."/>
            <person name="Chapple C."/>
            <person name="Cheng C."/>
            <person name="Correa L.G."/>
            <person name="Dacre M."/>
            <person name="DeBarry J."/>
            <person name="Dreyer I."/>
            <person name="Elias M."/>
            <person name="Engstrom E.M."/>
            <person name="Estelle M."/>
            <person name="Feng L."/>
            <person name="Finet C."/>
            <person name="Floyd S.K."/>
            <person name="Frommer W.B."/>
            <person name="Fujita T."/>
            <person name="Gramzow L."/>
            <person name="Gutensohn M."/>
            <person name="Harholt J."/>
            <person name="Hattori M."/>
            <person name="Heyl A."/>
            <person name="Hirai T."/>
            <person name="Hiwatashi Y."/>
            <person name="Ishikawa M."/>
            <person name="Iwata M."/>
            <person name="Karol K.G."/>
            <person name="Koehler B."/>
            <person name="Kolukisaoglu U."/>
            <person name="Kubo M."/>
            <person name="Kurata T."/>
            <person name="Lalonde S."/>
            <person name="Li K."/>
            <person name="Li Y."/>
            <person name="Litt A."/>
            <person name="Lyons E."/>
            <person name="Manning G."/>
            <person name="Maruyama T."/>
            <person name="Michael T.P."/>
            <person name="Mikami K."/>
            <person name="Miyazaki S."/>
            <person name="Morinaga S."/>
            <person name="Murata T."/>
            <person name="Mueller-Roeber B."/>
            <person name="Nelson D.R."/>
            <person name="Obara M."/>
            <person name="Oguri Y."/>
            <person name="Olmstead R.G."/>
            <person name="Onodera N."/>
            <person name="Petersen B.L."/>
            <person name="Pils B."/>
            <person name="Prigge M."/>
            <person name="Rensing S.A."/>
            <person name="Riano-Pachon D.M."/>
            <person name="Roberts A.W."/>
            <person name="Sato Y."/>
            <person name="Scheller H.V."/>
            <person name="Schulz B."/>
            <person name="Schulz C."/>
            <person name="Shakirov E.V."/>
            <person name="Shibagaki N."/>
            <person name="Shinohara N."/>
            <person name="Shippen D.E."/>
            <person name="Soerensen I."/>
            <person name="Sotooka R."/>
            <person name="Sugimoto N."/>
            <person name="Sugita M."/>
            <person name="Sumikawa N."/>
            <person name="Tanurdzic M."/>
            <person name="Theissen G."/>
            <person name="Ulvskov P."/>
            <person name="Wakazuki S."/>
            <person name="Weng J.K."/>
            <person name="Willats W.W."/>
            <person name="Wipf D."/>
            <person name="Wolf P.G."/>
            <person name="Yang L."/>
            <person name="Zimmer A.D."/>
            <person name="Zhu Q."/>
            <person name="Mitros T."/>
            <person name="Hellsten U."/>
            <person name="Loque D."/>
            <person name="Otillar R."/>
            <person name="Salamov A."/>
            <person name="Schmutz J."/>
            <person name="Shapiro H."/>
            <person name="Lindquist E."/>
            <person name="Lucas S."/>
            <person name="Rokhsar D."/>
            <person name="Grigoriev I.V."/>
        </authorList>
    </citation>
    <scope>NUCLEOTIDE SEQUENCE [LARGE SCALE GENOMIC DNA]</scope>
</reference>
<name>D8TCV5_SELML</name>
<dbReference type="FunCoup" id="D8TCV5">
    <property type="interactions" value="1261"/>
</dbReference>
<dbReference type="PRINTS" id="PR00469">
    <property type="entry name" value="PNDRDTASEII"/>
</dbReference>
<dbReference type="FunFam" id="3.50.50.100:FF:000006">
    <property type="entry name" value="apoptosis-inducing factor 2"/>
    <property type="match status" value="1"/>
</dbReference>
<dbReference type="HOGENOM" id="CLU_019845_2_0_1"/>
<dbReference type="Proteomes" id="UP000001514">
    <property type="component" value="Unassembled WGS sequence"/>
</dbReference>
<dbReference type="PANTHER" id="PTHR43735:SF3">
    <property type="entry name" value="FERROPTOSIS SUPPRESSOR PROTEIN 1"/>
    <property type="match status" value="1"/>
</dbReference>
<comment type="function">
    <text evidence="5">Putative FAD-dependent oxidoreductase.</text>
</comment>
<protein>
    <recommendedName>
        <fullName evidence="6">FAD/NAD(P)-binding domain-containing protein</fullName>
    </recommendedName>
</protein>
<evidence type="ECO:0000256" key="5">
    <source>
        <dbReference type="ARBA" id="ARBA00057036"/>
    </source>
</evidence>
<dbReference type="GO" id="GO:0005737">
    <property type="term" value="C:cytoplasm"/>
    <property type="evidence" value="ECO:0000318"/>
    <property type="project" value="GO_Central"/>
</dbReference>
<dbReference type="PRINTS" id="PR00368">
    <property type="entry name" value="FADPNR"/>
</dbReference>
<evidence type="ECO:0000313" key="8">
    <source>
        <dbReference type="Proteomes" id="UP000001514"/>
    </source>
</evidence>
<keyword evidence="8" id="KW-1185">Reference proteome</keyword>
<evidence type="ECO:0000313" key="7">
    <source>
        <dbReference type="EMBL" id="EFJ05527.1"/>
    </source>
</evidence>
<accession>D8TCV5</accession>
<proteinExistence type="inferred from homology"/>
<evidence type="ECO:0000259" key="6">
    <source>
        <dbReference type="Pfam" id="PF07992"/>
    </source>
</evidence>
<dbReference type="GO" id="GO:0050660">
    <property type="term" value="F:flavin adenine dinucleotide binding"/>
    <property type="evidence" value="ECO:0000318"/>
    <property type="project" value="GO_Central"/>
</dbReference>
<dbReference type="InterPro" id="IPR023753">
    <property type="entry name" value="FAD/NAD-binding_dom"/>
</dbReference>
<evidence type="ECO:0000256" key="3">
    <source>
        <dbReference type="ARBA" id="ARBA00022827"/>
    </source>
</evidence>
<dbReference type="KEGG" id="smo:SELMODRAFT_187463"/>
<dbReference type="SUPFAM" id="SSF51905">
    <property type="entry name" value="FAD/NAD(P)-binding domain"/>
    <property type="match status" value="1"/>
</dbReference>
<organism evidence="8">
    <name type="scientific">Selaginella moellendorffii</name>
    <name type="common">Spikemoss</name>
    <dbReference type="NCBI Taxonomy" id="88036"/>
    <lineage>
        <taxon>Eukaryota</taxon>
        <taxon>Viridiplantae</taxon>
        <taxon>Streptophyta</taxon>
        <taxon>Embryophyta</taxon>
        <taxon>Tracheophyta</taxon>
        <taxon>Lycopodiopsida</taxon>
        <taxon>Selaginellales</taxon>
        <taxon>Selaginellaceae</taxon>
        <taxon>Selaginella</taxon>
    </lineage>
</organism>
<dbReference type="GO" id="GO:0004174">
    <property type="term" value="F:electron-transferring-flavoprotein dehydrogenase activity"/>
    <property type="evidence" value="ECO:0000318"/>
    <property type="project" value="GO_Central"/>
</dbReference>
<evidence type="ECO:0000256" key="2">
    <source>
        <dbReference type="ARBA" id="ARBA00022630"/>
    </source>
</evidence>
<dbReference type="InterPro" id="IPR036188">
    <property type="entry name" value="FAD/NAD-bd_sf"/>
</dbReference>
<keyword evidence="4" id="KW-0560">Oxidoreductase</keyword>
<dbReference type="AlphaFoldDB" id="D8TCV5"/>
<dbReference type="EMBL" id="GL377720">
    <property type="protein sequence ID" value="EFJ05527.1"/>
    <property type="molecule type" value="Genomic_DNA"/>
</dbReference>
<dbReference type="eggNOG" id="KOG2495">
    <property type="taxonomic scope" value="Eukaryota"/>
</dbReference>
<evidence type="ECO:0000256" key="4">
    <source>
        <dbReference type="ARBA" id="ARBA00023002"/>
    </source>
</evidence>
<evidence type="ECO:0000256" key="1">
    <source>
        <dbReference type="ARBA" id="ARBA00006442"/>
    </source>
</evidence>
<feature type="domain" description="FAD/NAD(P)-binding" evidence="6">
    <location>
        <begin position="8"/>
        <end position="270"/>
    </location>
</feature>
<comment type="similarity">
    <text evidence="1">Belongs to the FAD-dependent oxidoreductase family.</text>
</comment>
<dbReference type="Gene3D" id="3.50.50.100">
    <property type="match status" value="1"/>
</dbReference>
<dbReference type="OrthoDB" id="202203at2759"/>
<gene>
    <name evidence="7" type="ORF">SELMODRAFT_187463</name>
</gene>
<dbReference type="OMA" id="RENYYHI"/>
<dbReference type="Pfam" id="PF07992">
    <property type="entry name" value="Pyr_redox_2"/>
    <property type="match status" value="1"/>
</dbReference>
<dbReference type="STRING" id="88036.D8TCV5"/>
<sequence>MDKRRKQRVVVVGGGIAGVHVAKALESEASVSLIDPKDYLEIPYGALRNTVEPSFAERSIVPYSEFLTQVELVQSAAVSVSSSPAQVSTSTGRKLPYDFLVISTGSHAKGAPTRRDRIQEILADHERLKGASSILVVGGGPVGVELAGEIVTDFPEKSVSLVQGGPRLIEFLGPSASTKALNWLTSKSVRVLLKERITSSASPPIFTTESGKQIPADTHFVCTGSRPSSSWLKGTFLEDSLDGNGRLRVDSALLVSGTRNVFACGDITDLKEIKQGFLAEKHAKVVAANIRKLTNDADCGDLRCYCPLERAMGLVSLGRHAGVAQLPFGTFVGWIPGLVKSRDLFVGKTRKGLGLRS</sequence>
<dbReference type="InParanoid" id="D8TCV5"/>
<keyword evidence="2" id="KW-0285">Flavoprotein</keyword>
<dbReference type="Gramene" id="EFJ05527">
    <property type="protein sequence ID" value="EFJ05527"/>
    <property type="gene ID" value="SELMODRAFT_187463"/>
</dbReference>
<dbReference type="PANTHER" id="PTHR43735">
    <property type="entry name" value="APOPTOSIS-INDUCING FACTOR 1"/>
    <property type="match status" value="1"/>
</dbReference>